<dbReference type="Proteomes" id="UP001317705">
    <property type="component" value="Chromosome"/>
</dbReference>
<reference evidence="8 9" key="1">
    <citation type="submission" date="2022-12" db="EMBL/GenBank/DDBJ databases">
        <title>Polyphasic characterization of Geotalea uranireducens NIT-SL11 newly isolated from a complex of sewage sludge and microbially reduced graphene oxide.</title>
        <authorList>
            <person name="Xie L."/>
            <person name="Yoshida N."/>
            <person name="Meng L."/>
        </authorList>
    </citation>
    <scope>NUCLEOTIDE SEQUENCE [LARGE SCALE GENOMIC DNA]</scope>
    <source>
        <strain evidence="8 9">NIT-SL11</strain>
    </source>
</reference>
<comment type="cofactor">
    <cofactor evidence="6">
        <name>Mg(2+)</name>
        <dbReference type="ChEBI" id="CHEBI:18420"/>
    </cofactor>
    <cofactor evidence="6">
        <name>Mn(2+)</name>
        <dbReference type="ChEBI" id="CHEBI:29035"/>
    </cofactor>
    <text evidence="6">Mg(2+). Can also accept Mn(2+).</text>
</comment>
<dbReference type="RefSeq" id="WP_282000981.1">
    <property type="nucleotide sequence ID" value="NZ_AP027151.1"/>
</dbReference>
<evidence type="ECO:0000256" key="3">
    <source>
        <dbReference type="ARBA" id="ARBA00022741"/>
    </source>
</evidence>
<keyword evidence="6" id="KW-0460">Magnesium</keyword>
<evidence type="ECO:0000256" key="7">
    <source>
        <dbReference type="RuleBase" id="RU003835"/>
    </source>
</evidence>
<dbReference type="PROSITE" id="PS01076">
    <property type="entry name" value="ACETATE_KINASE_2"/>
    <property type="match status" value="1"/>
</dbReference>
<dbReference type="PRINTS" id="PR00471">
    <property type="entry name" value="ACETATEKNASE"/>
</dbReference>
<dbReference type="InterPro" id="IPR000890">
    <property type="entry name" value="Aliphatic_acid_kin_short-chain"/>
</dbReference>
<dbReference type="PANTHER" id="PTHR21060">
    <property type="entry name" value="ACETATE KINASE"/>
    <property type="match status" value="1"/>
</dbReference>
<dbReference type="PANTHER" id="PTHR21060:SF15">
    <property type="entry name" value="ACETATE KINASE-RELATED"/>
    <property type="match status" value="1"/>
</dbReference>
<name>A0ABM8EQX3_9BACT</name>
<comment type="subcellular location">
    <subcellularLocation>
        <location evidence="6">Cytoplasm</location>
    </subcellularLocation>
</comment>
<evidence type="ECO:0000256" key="1">
    <source>
        <dbReference type="ARBA" id="ARBA00008748"/>
    </source>
</evidence>
<evidence type="ECO:0000256" key="2">
    <source>
        <dbReference type="ARBA" id="ARBA00022679"/>
    </source>
</evidence>
<comment type="caution">
    <text evidence="6">Lacks conserved residue(s) required for the propagation of feature annotation.</text>
</comment>
<dbReference type="InterPro" id="IPR043129">
    <property type="entry name" value="ATPase_NBD"/>
</dbReference>
<comment type="function">
    <text evidence="6">Catalyzes the formation of acetyl phosphate from acetate and ATP. Can also catalyze the reverse reaction.</text>
</comment>
<feature type="site" description="Transition state stabilizer" evidence="6">
    <location>
        <position position="180"/>
    </location>
</feature>
<evidence type="ECO:0000256" key="4">
    <source>
        <dbReference type="ARBA" id="ARBA00022777"/>
    </source>
</evidence>
<feature type="site" description="Transition state stabilizer" evidence="6">
    <location>
        <position position="241"/>
    </location>
</feature>
<evidence type="ECO:0000313" key="8">
    <source>
        <dbReference type="EMBL" id="BDV44893.1"/>
    </source>
</evidence>
<feature type="active site" description="Proton donor/acceptor" evidence="6">
    <location>
        <position position="148"/>
    </location>
</feature>
<keyword evidence="2 6" id="KW-0808">Transferase</keyword>
<dbReference type="Pfam" id="PF00871">
    <property type="entry name" value="Acetate_kinase"/>
    <property type="match status" value="1"/>
</dbReference>
<gene>
    <name evidence="8" type="primary">ackA_2</name>
    <name evidence="6" type="synonym">ackA</name>
    <name evidence="8" type="ORF">GURASL_38160</name>
</gene>
<comment type="similarity">
    <text evidence="1 6 7">Belongs to the acetokinase family.</text>
</comment>
<feature type="binding site" evidence="6">
    <location>
        <position position="91"/>
    </location>
    <ligand>
        <name>substrate</name>
    </ligand>
</feature>
<comment type="subunit">
    <text evidence="6">Homodimer.</text>
</comment>
<evidence type="ECO:0000256" key="5">
    <source>
        <dbReference type="ARBA" id="ARBA00022840"/>
    </source>
</evidence>
<dbReference type="EC" id="2.7.2.1" evidence="6"/>
<keyword evidence="3 6" id="KW-0547">Nucleotide-binding</keyword>
<accession>A0ABM8EQX3</accession>
<dbReference type="NCBIfam" id="TIGR00016">
    <property type="entry name" value="ackA"/>
    <property type="match status" value="1"/>
</dbReference>
<proteinExistence type="inferred from homology"/>
<dbReference type="Gene3D" id="3.30.420.40">
    <property type="match status" value="2"/>
</dbReference>
<dbReference type="GO" id="GO:0016301">
    <property type="term" value="F:kinase activity"/>
    <property type="evidence" value="ECO:0007669"/>
    <property type="project" value="UniProtKB-KW"/>
</dbReference>
<comment type="pathway">
    <text evidence="6">Metabolic intermediate biosynthesis; acetyl-CoA biosynthesis; acetyl-CoA from acetate: step 1/2.</text>
</comment>
<dbReference type="EMBL" id="AP027151">
    <property type="protein sequence ID" value="BDV44893.1"/>
    <property type="molecule type" value="Genomic_DNA"/>
</dbReference>
<keyword evidence="5 6" id="KW-0067">ATP-binding</keyword>
<feature type="binding site" evidence="6">
    <location>
        <begin position="208"/>
        <end position="212"/>
    </location>
    <ligand>
        <name>ATP</name>
        <dbReference type="ChEBI" id="CHEBI:30616"/>
    </ligand>
</feature>
<feature type="binding site" evidence="6">
    <location>
        <position position="7"/>
    </location>
    <ligand>
        <name>Mg(2+)</name>
        <dbReference type="ChEBI" id="CHEBI:18420"/>
    </ligand>
</feature>
<dbReference type="HAMAP" id="MF_00020">
    <property type="entry name" value="Acetate_kinase"/>
    <property type="match status" value="1"/>
</dbReference>
<feature type="binding site" evidence="6">
    <location>
        <position position="387"/>
    </location>
    <ligand>
        <name>Mg(2+)</name>
        <dbReference type="ChEBI" id="CHEBI:18420"/>
    </ligand>
</feature>
<keyword evidence="6" id="KW-0963">Cytoplasm</keyword>
<dbReference type="SUPFAM" id="SSF53067">
    <property type="entry name" value="Actin-like ATPase domain"/>
    <property type="match status" value="2"/>
</dbReference>
<dbReference type="InterPro" id="IPR004372">
    <property type="entry name" value="Ac/propionate_kinase"/>
</dbReference>
<dbReference type="PIRSF" id="PIRSF000722">
    <property type="entry name" value="Acetate_prop_kin"/>
    <property type="match status" value="1"/>
</dbReference>
<keyword evidence="9" id="KW-1185">Reference proteome</keyword>
<sequence>MKILTLNCRSFFISYQLLEWTDRAVLARGIVDRVELGDSFLTLERPGQPPQRVEADCPDHRAAIDLILQTITDPAHGLLARTDELAAVGHRVVHGGETFARSTIINDRVVEAVHEMEDLAPLHNPPNVTGIRAALALLPAVPQVAVFDTAFHQTMPAHAFIYPLPYEWYEHYGIRRYGFHGAAHCYAARRGAALLGRPSRECNLVTVHIGTGISICAIKGGESVDTSMGLTPLEGTMMGTRCGDIDPGIVPFMMQEQDFTARDMDRILNQKSGAAGITGNRLERPDYLARAAAGDERCLLAAEMEAYRLKKYLGAYTATLGRLDAVIFSAGTGAGEWLIREKALSGMELFGVALDREKNRRVQSADREEFIGAAGGAVPIYVIPTEEEMVLAEEVAGILGAGPAAHFSPAA</sequence>
<evidence type="ECO:0000313" key="9">
    <source>
        <dbReference type="Proteomes" id="UP001317705"/>
    </source>
</evidence>
<keyword evidence="4 6" id="KW-0418">Kinase</keyword>
<dbReference type="InterPro" id="IPR023865">
    <property type="entry name" value="Aliphatic_acid_kinase_CS"/>
</dbReference>
<dbReference type="CDD" id="cd24010">
    <property type="entry name" value="ASKHA_NBD_AcK_PK"/>
    <property type="match status" value="1"/>
</dbReference>
<evidence type="ECO:0000256" key="6">
    <source>
        <dbReference type="HAMAP-Rule" id="MF_00020"/>
    </source>
</evidence>
<keyword evidence="6" id="KW-0479">Metal-binding</keyword>
<comment type="catalytic activity">
    <reaction evidence="6">
        <text>acetate + ATP = acetyl phosphate + ADP</text>
        <dbReference type="Rhea" id="RHEA:11352"/>
        <dbReference type="ChEBI" id="CHEBI:22191"/>
        <dbReference type="ChEBI" id="CHEBI:30089"/>
        <dbReference type="ChEBI" id="CHEBI:30616"/>
        <dbReference type="ChEBI" id="CHEBI:456216"/>
        <dbReference type="EC" id="2.7.2.1"/>
    </reaction>
</comment>
<organism evidence="8 9">
    <name type="scientific">Geotalea uraniireducens</name>
    <dbReference type="NCBI Taxonomy" id="351604"/>
    <lineage>
        <taxon>Bacteria</taxon>
        <taxon>Pseudomonadati</taxon>
        <taxon>Thermodesulfobacteriota</taxon>
        <taxon>Desulfuromonadia</taxon>
        <taxon>Geobacterales</taxon>
        <taxon>Geobacteraceae</taxon>
        <taxon>Geotalea</taxon>
    </lineage>
</organism>
<protein>
    <recommendedName>
        <fullName evidence="6">Acetate kinase</fullName>
        <ecNumber evidence="6">2.7.2.1</ecNumber>
    </recommendedName>
    <alternativeName>
        <fullName evidence="6">Acetokinase</fullName>
    </alternativeName>
</protein>